<dbReference type="RefSeq" id="XP_040764876.1">
    <property type="nucleotide sequence ID" value="XM_040911560.1"/>
</dbReference>
<organism evidence="1 2">
    <name type="scientific">Laetiporus sulphureus 93-53</name>
    <dbReference type="NCBI Taxonomy" id="1314785"/>
    <lineage>
        <taxon>Eukaryota</taxon>
        <taxon>Fungi</taxon>
        <taxon>Dikarya</taxon>
        <taxon>Basidiomycota</taxon>
        <taxon>Agaricomycotina</taxon>
        <taxon>Agaricomycetes</taxon>
        <taxon>Polyporales</taxon>
        <taxon>Laetiporus</taxon>
    </lineage>
</organism>
<protein>
    <recommendedName>
        <fullName evidence="3">F-box domain-containing protein</fullName>
    </recommendedName>
</protein>
<proteinExistence type="predicted"/>
<dbReference type="OrthoDB" id="2724825at2759"/>
<dbReference type="InterPro" id="IPR036047">
    <property type="entry name" value="F-box-like_dom_sf"/>
</dbReference>
<dbReference type="AlphaFoldDB" id="A0A165EIS3"/>
<dbReference type="InParanoid" id="A0A165EIS3"/>
<accession>A0A165EIS3</accession>
<sequence length="254" mass="29488">MATDVPLEVWDHVFKNLRDNPPALLACTLVCRAWLPIARRRAFHSIHLSGRSHPRRFVQLLYMNPDISCHIRRLTIRFHDHSYDEQISQILLRMVYLQNLSFTSTITLSHLQSRFPYRSICTGGAFATIKNLHLEHLSFAGMDLPRILHSCVWLSTLHLEAITWNYLYPDDTQHLKLAFPVIHKSTITDLCLIRCTPNVARLLVSGLFQLELSVLKLRWEDQAKPHVSEIARLACTSLQHFTLSMQGMIRMRFP</sequence>
<name>A0A165EIS3_9APHY</name>
<gene>
    <name evidence="1" type="ORF">LAESUDRAFT_749504</name>
</gene>
<feature type="non-terminal residue" evidence="1">
    <location>
        <position position="254"/>
    </location>
</feature>
<dbReference type="SUPFAM" id="SSF81383">
    <property type="entry name" value="F-box domain"/>
    <property type="match status" value="1"/>
</dbReference>
<dbReference type="EMBL" id="KV427620">
    <property type="protein sequence ID" value="KZT07136.1"/>
    <property type="molecule type" value="Genomic_DNA"/>
</dbReference>
<keyword evidence="2" id="KW-1185">Reference proteome</keyword>
<evidence type="ECO:0000313" key="2">
    <source>
        <dbReference type="Proteomes" id="UP000076871"/>
    </source>
</evidence>
<reference evidence="1 2" key="1">
    <citation type="journal article" date="2016" name="Mol. Biol. Evol.">
        <title>Comparative Genomics of Early-Diverging Mushroom-Forming Fungi Provides Insights into the Origins of Lignocellulose Decay Capabilities.</title>
        <authorList>
            <person name="Nagy L.G."/>
            <person name="Riley R."/>
            <person name="Tritt A."/>
            <person name="Adam C."/>
            <person name="Daum C."/>
            <person name="Floudas D."/>
            <person name="Sun H."/>
            <person name="Yadav J.S."/>
            <person name="Pangilinan J."/>
            <person name="Larsson K.H."/>
            <person name="Matsuura K."/>
            <person name="Barry K."/>
            <person name="Labutti K."/>
            <person name="Kuo R."/>
            <person name="Ohm R.A."/>
            <person name="Bhattacharya S.S."/>
            <person name="Shirouzu T."/>
            <person name="Yoshinaga Y."/>
            <person name="Martin F.M."/>
            <person name="Grigoriev I.V."/>
            <person name="Hibbett D.S."/>
        </authorList>
    </citation>
    <scope>NUCLEOTIDE SEQUENCE [LARGE SCALE GENOMIC DNA]</scope>
    <source>
        <strain evidence="1 2">93-53</strain>
    </source>
</reference>
<dbReference type="GeneID" id="63828588"/>
<evidence type="ECO:0000313" key="1">
    <source>
        <dbReference type="EMBL" id="KZT07136.1"/>
    </source>
</evidence>
<dbReference type="Proteomes" id="UP000076871">
    <property type="component" value="Unassembled WGS sequence"/>
</dbReference>
<dbReference type="SUPFAM" id="SSF52047">
    <property type="entry name" value="RNI-like"/>
    <property type="match status" value="1"/>
</dbReference>
<evidence type="ECO:0008006" key="3">
    <source>
        <dbReference type="Google" id="ProtNLM"/>
    </source>
</evidence>